<feature type="region of interest" description="Interaction with RNA" evidence="7">
    <location>
        <begin position="136"/>
        <end position="141"/>
    </location>
</feature>
<comment type="caution">
    <text evidence="8">The sequence shown here is derived from an EMBL/GenBank/DDBJ whole genome shotgun (WGS) entry which is preliminary data.</text>
</comment>
<keyword evidence="4 7" id="KW-0808">Transferase</keyword>
<evidence type="ECO:0000256" key="6">
    <source>
        <dbReference type="ARBA" id="ARBA00022694"/>
    </source>
</evidence>
<protein>
    <recommendedName>
        <fullName evidence="7">tRNA (guanine-N(7)-)-methyltransferase</fullName>
        <ecNumber evidence="7">2.1.1.33</ecNumber>
    </recommendedName>
    <alternativeName>
        <fullName evidence="7">tRNA (guanine(46)-N(7))-methyltransferase</fullName>
    </alternativeName>
    <alternativeName>
        <fullName evidence="7">tRNA(m7G46)-methyltransferase</fullName>
    </alternativeName>
</protein>
<evidence type="ECO:0000313" key="8">
    <source>
        <dbReference type="EMBL" id="GGX66910.1"/>
    </source>
</evidence>
<dbReference type="SUPFAM" id="SSF53335">
    <property type="entry name" value="S-adenosyl-L-methionine-dependent methyltransferases"/>
    <property type="match status" value="1"/>
</dbReference>
<evidence type="ECO:0000256" key="3">
    <source>
        <dbReference type="ARBA" id="ARBA00022603"/>
    </source>
</evidence>
<dbReference type="Proteomes" id="UP000600865">
    <property type="component" value="Unassembled WGS sequence"/>
</dbReference>
<dbReference type="EC" id="2.1.1.33" evidence="7"/>
<name>A0A918KKL7_9PROT</name>
<feature type="binding site" evidence="7">
    <location>
        <position position="130"/>
    </location>
    <ligand>
        <name>S-adenosyl-L-methionine</name>
        <dbReference type="ChEBI" id="CHEBI:59789"/>
    </ligand>
</feature>
<keyword evidence="6 7" id="KW-0819">tRNA processing</keyword>
<dbReference type="PROSITE" id="PS51625">
    <property type="entry name" value="SAM_MT_TRMB"/>
    <property type="match status" value="1"/>
</dbReference>
<dbReference type="Pfam" id="PF02390">
    <property type="entry name" value="Methyltransf_4"/>
    <property type="match status" value="1"/>
</dbReference>
<feature type="binding site" evidence="7">
    <location>
        <position position="56"/>
    </location>
    <ligand>
        <name>S-adenosyl-L-methionine</name>
        <dbReference type="ChEBI" id="CHEBI:59789"/>
    </ligand>
</feature>
<evidence type="ECO:0000256" key="4">
    <source>
        <dbReference type="ARBA" id="ARBA00022679"/>
    </source>
</evidence>
<accession>A0A918KKL7</accession>
<dbReference type="EMBL" id="BMYV01000002">
    <property type="protein sequence ID" value="GGX66910.1"/>
    <property type="molecule type" value="Genomic_DNA"/>
</dbReference>
<feature type="binding site" evidence="7">
    <location>
        <position position="134"/>
    </location>
    <ligand>
        <name>substrate</name>
    </ligand>
</feature>
<evidence type="ECO:0000256" key="1">
    <source>
        <dbReference type="ARBA" id="ARBA00000142"/>
    </source>
</evidence>
<evidence type="ECO:0000256" key="5">
    <source>
        <dbReference type="ARBA" id="ARBA00022691"/>
    </source>
</evidence>
<evidence type="ECO:0000256" key="7">
    <source>
        <dbReference type="HAMAP-Rule" id="MF_01057"/>
    </source>
</evidence>
<dbReference type="AlphaFoldDB" id="A0A918KKL7"/>
<comment type="similarity">
    <text evidence="7">Belongs to the class I-like SAM-binding methyltransferase superfamily. TrmB family.</text>
</comment>
<dbReference type="InterPro" id="IPR029063">
    <property type="entry name" value="SAM-dependent_MTases_sf"/>
</dbReference>
<feature type="binding site" evidence="7">
    <location>
        <position position="108"/>
    </location>
    <ligand>
        <name>S-adenosyl-L-methionine</name>
        <dbReference type="ChEBI" id="CHEBI:59789"/>
    </ligand>
</feature>
<comment type="catalytic activity">
    <reaction evidence="1 7">
        <text>guanosine(46) in tRNA + S-adenosyl-L-methionine = N(7)-methylguanosine(46) in tRNA + S-adenosyl-L-homocysteine</text>
        <dbReference type="Rhea" id="RHEA:42708"/>
        <dbReference type="Rhea" id="RHEA-COMP:10188"/>
        <dbReference type="Rhea" id="RHEA-COMP:10189"/>
        <dbReference type="ChEBI" id="CHEBI:57856"/>
        <dbReference type="ChEBI" id="CHEBI:59789"/>
        <dbReference type="ChEBI" id="CHEBI:74269"/>
        <dbReference type="ChEBI" id="CHEBI:74480"/>
        <dbReference type="EC" id="2.1.1.33"/>
    </reaction>
</comment>
<sequence length="235" mass="26971">MSFDRESNKFRTFGRAKGRPLSPHVQAVWDETFPKLKWDIDAPLSDLEAKDELWLEIGFGGAEHLLWQAEAHPDIHLIGAEPFMNGVAKAVRGAAEANLSNLSLHHGDVRDVLSALPDQSLSRIFILFPDPWPKSRHNKRRLLRTKFIGELYRVLKPGGELRFASDIIHYVDWTLSRLKRFSGEDGGGWEFTHDAVNQWRGRGDDWPGTRYEAKAGREGRPCHYFKFRKTETNPK</sequence>
<proteinExistence type="inferred from homology"/>
<evidence type="ECO:0000313" key="9">
    <source>
        <dbReference type="Proteomes" id="UP000600865"/>
    </source>
</evidence>
<reference evidence="8 9" key="1">
    <citation type="journal article" date="2014" name="Int. J. Syst. Evol. Microbiol.">
        <title>Complete genome sequence of Corynebacterium casei LMG S-19264T (=DSM 44701T), isolated from a smear-ripened cheese.</title>
        <authorList>
            <consortium name="US DOE Joint Genome Institute (JGI-PGF)"/>
            <person name="Walter F."/>
            <person name="Albersmeier A."/>
            <person name="Kalinowski J."/>
            <person name="Ruckert C."/>
        </authorList>
    </citation>
    <scope>NUCLEOTIDE SEQUENCE [LARGE SCALE GENOMIC DNA]</scope>
    <source>
        <strain evidence="8 9">KCTC 23968</strain>
    </source>
</reference>
<comment type="pathway">
    <text evidence="7">tRNA modification; N(7)-methylguanine-tRNA biosynthesis.</text>
</comment>
<keyword evidence="3 7" id="KW-0489">Methyltransferase</keyword>
<dbReference type="NCBIfam" id="TIGR00091">
    <property type="entry name" value="tRNA (guanosine(46)-N7)-methyltransferase TrmB"/>
    <property type="match status" value="1"/>
</dbReference>
<organism evidence="8 9">
    <name type="scientific">Litorimonas cladophorae</name>
    <dbReference type="NCBI Taxonomy" id="1220491"/>
    <lineage>
        <taxon>Bacteria</taxon>
        <taxon>Pseudomonadati</taxon>
        <taxon>Pseudomonadota</taxon>
        <taxon>Alphaproteobacteria</taxon>
        <taxon>Maricaulales</taxon>
        <taxon>Robiginitomaculaceae</taxon>
    </lineage>
</organism>
<dbReference type="GO" id="GO:0043527">
    <property type="term" value="C:tRNA methyltransferase complex"/>
    <property type="evidence" value="ECO:0007669"/>
    <property type="project" value="TreeGrafter"/>
</dbReference>
<dbReference type="GO" id="GO:0008176">
    <property type="term" value="F:tRNA (guanine(46)-N7)-methyltransferase activity"/>
    <property type="evidence" value="ECO:0007669"/>
    <property type="project" value="UniProtKB-UniRule"/>
</dbReference>
<dbReference type="Gene3D" id="3.40.50.150">
    <property type="entry name" value="Vaccinia Virus protein VP39"/>
    <property type="match status" value="1"/>
</dbReference>
<gene>
    <name evidence="7 8" type="primary">trmB</name>
    <name evidence="8" type="ORF">GCM10011309_15660</name>
</gene>
<dbReference type="RefSeq" id="WP_189583974.1">
    <property type="nucleotide sequence ID" value="NZ_BMYV01000002.1"/>
</dbReference>
<keyword evidence="5 7" id="KW-0949">S-adenosyl-L-methionine</keyword>
<dbReference type="PANTHER" id="PTHR23417:SF14">
    <property type="entry name" value="PENTACOTRIPEPTIDE-REPEAT REGION OF PRORP DOMAIN-CONTAINING PROTEIN"/>
    <property type="match status" value="1"/>
</dbReference>
<feature type="binding site" evidence="7">
    <location>
        <begin position="209"/>
        <end position="212"/>
    </location>
    <ligand>
        <name>substrate</name>
    </ligand>
</feature>
<comment type="function">
    <text evidence="2 7">Catalyzes the formation of N(7)-methylguanine at position 46 (m7G46) in tRNA.</text>
</comment>
<dbReference type="HAMAP" id="MF_01057">
    <property type="entry name" value="tRNA_methyltr_TrmB"/>
    <property type="match status" value="1"/>
</dbReference>
<dbReference type="InterPro" id="IPR003358">
    <property type="entry name" value="tRNA_(Gua-N-7)_MeTrfase_Trmb"/>
</dbReference>
<dbReference type="CDD" id="cd02440">
    <property type="entry name" value="AdoMet_MTases"/>
    <property type="match status" value="1"/>
</dbReference>
<feature type="binding site" evidence="7">
    <location>
        <position position="81"/>
    </location>
    <ligand>
        <name>S-adenosyl-L-methionine</name>
        <dbReference type="ChEBI" id="CHEBI:59789"/>
    </ligand>
</feature>
<feature type="binding site" evidence="7">
    <location>
        <position position="166"/>
    </location>
    <ligand>
        <name>substrate</name>
    </ligand>
</feature>
<dbReference type="PANTHER" id="PTHR23417">
    <property type="entry name" value="3-DEOXY-D-MANNO-OCTULOSONIC-ACID TRANSFERASE/TRNA GUANINE-N 7 - -METHYLTRANSFERASE"/>
    <property type="match status" value="1"/>
</dbReference>
<keyword evidence="9" id="KW-1185">Reference proteome</keyword>
<dbReference type="InterPro" id="IPR055361">
    <property type="entry name" value="tRNA_methyltr_TrmB_bact"/>
</dbReference>
<evidence type="ECO:0000256" key="2">
    <source>
        <dbReference type="ARBA" id="ARBA00003015"/>
    </source>
</evidence>